<reference evidence="2" key="1">
    <citation type="journal article" date="2010" name="Science">
        <title>Plasticity of animal genome architecture unmasked by rapid evolution of a pelagic tunicate.</title>
        <authorList>
            <person name="Denoeud F."/>
            <person name="Henriet S."/>
            <person name="Mungpakdee S."/>
            <person name="Aury J.M."/>
            <person name="Da Silva C."/>
            <person name="Brinkmann H."/>
            <person name="Mikhaleva J."/>
            <person name="Olsen L.C."/>
            <person name="Jubin C."/>
            <person name="Canestro C."/>
            <person name="Bouquet J.M."/>
            <person name="Danks G."/>
            <person name="Poulain J."/>
            <person name="Campsteijn C."/>
            <person name="Adamski M."/>
            <person name="Cross I."/>
            <person name="Yadetie F."/>
            <person name="Muffato M."/>
            <person name="Louis A."/>
            <person name="Butcher S."/>
            <person name="Tsagkogeorga G."/>
            <person name="Konrad A."/>
            <person name="Singh S."/>
            <person name="Jensen M.F."/>
            <person name="Cong E.H."/>
            <person name="Eikeseth-Otteraa H."/>
            <person name="Noel B."/>
            <person name="Anthouard V."/>
            <person name="Porcel B.M."/>
            <person name="Kachouri-Lafond R."/>
            <person name="Nishino A."/>
            <person name="Ugolini M."/>
            <person name="Chourrout P."/>
            <person name="Nishida H."/>
            <person name="Aasland R."/>
            <person name="Huzurbazar S."/>
            <person name="Westhof E."/>
            <person name="Delsuc F."/>
            <person name="Lehrach H."/>
            <person name="Reinhardt R."/>
            <person name="Weissenbach J."/>
            <person name="Roy S.W."/>
            <person name="Artiguenave F."/>
            <person name="Postlethwait J.H."/>
            <person name="Manak J.R."/>
            <person name="Thompson E.M."/>
            <person name="Jaillon O."/>
            <person name="Du Pasquier L."/>
            <person name="Boudinot P."/>
            <person name="Liberles D.A."/>
            <person name="Volff J.N."/>
            <person name="Philippe H."/>
            <person name="Lenhard B."/>
            <person name="Roest Crollius H."/>
            <person name="Wincker P."/>
            <person name="Chourrout D."/>
        </authorList>
    </citation>
    <scope>NUCLEOTIDE SEQUENCE [LARGE SCALE GENOMIC DNA]</scope>
</reference>
<name>E4YJ29_OIKDI</name>
<feature type="coiled-coil region" evidence="1">
    <location>
        <begin position="21"/>
        <end position="48"/>
    </location>
</feature>
<gene>
    <name evidence="2" type="ORF">GSOID_T00027304001</name>
</gene>
<sequence>MKIYLFLVLFAFGEKFDKETNLKMKEEKKRLKKEQKLKEKAEKKAKKRKIHTQELADFEVNLKSSQTILEDDQEVVGLNYTEFARQYSKAVSDLGVPETMTNYQINEGFEKNILWSLKNKFELENQAKSFLLGKRIPKLPSHLALGKIDRFPTDPTMSCFQCDEKDTDACWRKGKEQICHGANHVCQIEVRKRFGRTERISMGCKQLKACKDNKSQNFNQKPETPTKDLGLIIDYQCNPIDYGSESTCRQCCTTKNCNRYYNWDSFLTMYDWDTTLP</sequence>
<accession>E4YJ29</accession>
<proteinExistence type="predicted"/>
<organism evidence="2">
    <name type="scientific">Oikopleura dioica</name>
    <name type="common">Tunicate</name>
    <dbReference type="NCBI Taxonomy" id="34765"/>
    <lineage>
        <taxon>Eukaryota</taxon>
        <taxon>Metazoa</taxon>
        <taxon>Chordata</taxon>
        <taxon>Tunicata</taxon>
        <taxon>Appendicularia</taxon>
        <taxon>Copelata</taxon>
        <taxon>Oikopleuridae</taxon>
        <taxon>Oikopleura</taxon>
    </lineage>
</organism>
<dbReference type="EMBL" id="FN654635">
    <property type="protein sequence ID" value="CBY35490.1"/>
    <property type="molecule type" value="Genomic_DNA"/>
</dbReference>
<keyword evidence="1" id="KW-0175">Coiled coil</keyword>
<dbReference type="AlphaFoldDB" id="E4YJ29"/>
<dbReference type="Proteomes" id="UP000011014">
    <property type="component" value="Unassembled WGS sequence"/>
</dbReference>
<evidence type="ECO:0000313" key="2">
    <source>
        <dbReference type="EMBL" id="CBY35490.1"/>
    </source>
</evidence>
<protein>
    <submittedName>
        <fullName evidence="2">Uncharacterized protein</fullName>
    </submittedName>
</protein>
<evidence type="ECO:0000256" key="1">
    <source>
        <dbReference type="SAM" id="Coils"/>
    </source>
</evidence>
<dbReference type="CDD" id="cd23539">
    <property type="entry name" value="TFP_LU_ECD_CinHb4_like"/>
    <property type="match status" value="1"/>
</dbReference>